<organism evidence="2">
    <name type="scientific">Pneumocystis jirovecii</name>
    <name type="common">Human pneumocystis pneumonia agent</name>
    <dbReference type="NCBI Taxonomy" id="42068"/>
    <lineage>
        <taxon>Eukaryota</taxon>
        <taxon>Fungi</taxon>
        <taxon>Dikarya</taxon>
        <taxon>Ascomycota</taxon>
        <taxon>Taphrinomycotina</taxon>
        <taxon>Pneumocystomycetes</taxon>
        <taxon>Pneumocystaceae</taxon>
        <taxon>Pneumocystis</taxon>
    </lineage>
</organism>
<proteinExistence type="predicted"/>
<dbReference type="Proteomes" id="UP000010422">
    <property type="component" value="Unassembled WGS sequence"/>
</dbReference>
<comment type="caution">
    <text evidence="1">The sequence shown here is derived from an EMBL/GenBank/DDBJ whole genome shotgun (WGS) entry which is preliminary data.</text>
</comment>
<reference evidence="1 2" key="1">
    <citation type="journal article" date="2012" name="MBio">
        <title>De novo assembly of the Pneumocystis jirovecii genome from a single bronchoalveolar lavage fluid specimen from a patient.</title>
        <authorList>
            <person name="Cisse O.H."/>
            <person name="Pagni M."/>
            <person name="Hauser P.M."/>
        </authorList>
    </citation>
    <scope>NUCLEOTIDE SEQUENCE [LARGE SCALE GENOMIC DNA]</scope>
    <source>
        <strain evidence="1 2">SE8</strain>
    </source>
</reference>
<dbReference type="STRING" id="1209962.L0PCI4"/>
<dbReference type="InParanoid" id="L0PCI4"/>
<dbReference type="VEuPathDB" id="FungiDB:PNEJI1_001626"/>
<sequence>MGSDNTRQEALALAKRLRHHSMLKNRPGILDGKRVDFFKVNDLKTFKSLLFAKFYTFDPWFCIDSCLHVCS</sequence>
<name>L0PCI4_PNEJI</name>
<accession>L0PCI4</accession>
<protein>
    <submittedName>
        <fullName evidence="1">Uncharacterized protein</fullName>
    </submittedName>
</protein>
<gene>
    <name evidence="1" type="ORF">PNEJI1_001626</name>
</gene>
<evidence type="ECO:0000313" key="1">
    <source>
        <dbReference type="EMBL" id="CCJ29809.1"/>
    </source>
</evidence>
<dbReference type="EMBL" id="CAKM01000215">
    <property type="protein sequence ID" value="CCJ29809.1"/>
    <property type="molecule type" value="Genomic_DNA"/>
</dbReference>
<evidence type="ECO:0000313" key="2">
    <source>
        <dbReference type="Proteomes" id="UP000010422"/>
    </source>
</evidence>
<dbReference type="AlphaFoldDB" id="L0PCI4"/>